<comment type="similarity">
    <text evidence="2">Belongs to the Mediator complex subunit 24 family.</text>
</comment>
<name>A0AAF3FDA7_9BILA</name>
<evidence type="ECO:0000256" key="2">
    <source>
        <dbReference type="ARBA" id="ARBA00007864"/>
    </source>
</evidence>
<evidence type="ECO:0000256" key="8">
    <source>
        <dbReference type="ARBA" id="ARBA00031960"/>
    </source>
</evidence>
<evidence type="ECO:0000256" key="7">
    <source>
        <dbReference type="ARBA" id="ARBA00023242"/>
    </source>
</evidence>
<proteinExistence type="inferred from homology"/>
<keyword evidence="5" id="KW-0010">Activator</keyword>
<comment type="subcellular location">
    <subcellularLocation>
        <location evidence="1">Nucleus</location>
    </subcellularLocation>
</comment>
<keyword evidence="7" id="KW-0539">Nucleus</keyword>
<dbReference type="WBParaSite" id="MBELARI_LOCUS4892">
    <property type="protein sequence ID" value="MBELARI_LOCUS4892"/>
    <property type="gene ID" value="MBELARI_LOCUS4892"/>
</dbReference>
<dbReference type="GO" id="GO:0016592">
    <property type="term" value="C:mediator complex"/>
    <property type="evidence" value="ECO:0007669"/>
    <property type="project" value="InterPro"/>
</dbReference>
<keyword evidence="4" id="KW-0805">Transcription regulation</keyword>
<dbReference type="GO" id="GO:0060261">
    <property type="term" value="P:positive regulation of transcription initiation by RNA polymerase II"/>
    <property type="evidence" value="ECO:0007669"/>
    <property type="project" value="TreeGrafter"/>
</dbReference>
<evidence type="ECO:0000256" key="6">
    <source>
        <dbReference type="ARBA" id="ARBA00023163"/>
    </source>
</evidence>
<evidence type="ECO:0000313" key="9">
    <source>
        <dbReference type="Proteomes" id="UP000887575"/>
    </source>
</evidence>
<keyword evidence="9" id="KW-1185">Reference proteome</keyword>
<evidence type="ECO:0000256" key="5">
    <source>
        <dbReference type="ARBA" id="ARBA00023159"/>
    </source>
</evidence>
<evidence type="ECO:0000256" key="3">
    <source>
        <dbReference type="ARBA" id="ARBA00019693"/>
    </source>
</evidence>
<dbReference type="Proteomes" id="UP000887575">
    <property type="component" value="Unassembled WGS sequence"/>
</dbReference>
<dbReference type="Pfam" id="PF11277">
    <property type="entry name" value="Med24_N"/>
    <property type="match status" value="1"/>
</dbReference>
<protein>
    <recommendedName>
        <fullName evidence="3">Mediator of RNA polymerase II transcription subunit 24</fullName>
    </recommendedName>
    <alternativeName>
        <fullName evidence="8">Mediator complex subunit 24</fullName>
    </alternativeName>
</protein>
<reference evidence="10" key="1">
    <citation type="submission" date="2024-02" db="UniProtKB">
        <authorList>
            <consortium name="WormBaseParasite"/>
        </authorList>
    </citation>
    <scope>IDENTIFICATION</scope>
</reference>
<organism evidence="9 10">
    <name type="scientific">Mesorhabditis belari</name>
    <dbReference type="NCBI Taxonomy" id="2138241"/>
    <lineage>
        <taxon>Eukaryota</taxon>
        <taxon>Metazoa</taxon>
        <taxon>Ecdysozoa</taxon>
        <taxon>Nematoda</taxon>
        <taxon>Chromadorea</taxon>
        <taxon>Rhabditida</taxon>
        <taxon>Rhabditina</taxon>
        <taxon>Rhabditomorpha</taxon>
        <taxon>Rhabditoidea</taxon>
        <taxon>Rhabditidae</taxon>
        <taxon>Mesorhabditinae</taxon>
        <taxon>Mesorhabditis</taxon>
    </lineage>
</organism>
<dbReference type="PANTHER" id="PTHR12898">
    <property type="entry name" value="MEDIATOR OF RNA POLYMERASE II TRANSCRIPTION SUBUNIT 24"/>
    <property type="match status" value="1"/>
</dbReference>
<dbReference type="AlphaFoldDB" id="A0AAF3FDA7"/>
<evidence type="ECO:0000256" key="4">
    <source>
        <dbReference type="ARBA" id="ARBA00023015"/>
    </source>
</evidence>
<accession>A0AAF3FDA7</accession>
<dbReference type="PANTHER" id="PTHR12898:SF1">
    <property type="entry name" value="MEDIATOR OF RNA POLYMERASE II TRANSCRIPTION SUBUNIT 24"/>
    <property type="match status" value="1"/>
</dbReference>
<sequence>MVALETTPTTIWAKRFVAEMWKADFEATRFAQRLFEDVRTNAFNGTYLSDLIAELLRAATLSSSSDPRAFRCIVFLMHNEHFSWADFLNAVTDFKKFDKPRCLQALLLCLQKLDGEIKCDSRKPIECQRLADATINVFIWISNGIEKCAADPDLCDSLELLVNAFLFCKDDGFVENILQLQEGNTDILSSIVQPICRATELINNGKLQYLGQEVKSIFKLKPYEPMDYMRNFLNENSGAMRTLAGVFSCFRVVSPVNEIVSTVRMVASTLKISMKSMAKDFIYTCLLTHLDEMKSVFVDSFLLIKVPRILATIKQELFWSNEDMERILHEVLTEGKHILDLFDQETTLLVFLVTLSEAGVISKQFSEHVTNARGHHVHKDHRKHLTWKALEARNVIIKTWNNDAFLSILSKMVGSGGIAFDSVCATFCSDGNVVEFSNKIARLNFTAEKPNQTLDSETRANCFDLTFSLLYRMLQSFTSLKFEEIVNGCSPDNLDQGIFCRWANESVRRLGLPIKHKPVTADDKERNRENFALLRDRGLFWDPITVDYAEVINSMPAICEVIIDQFNENRTHAEYEFKQIIVRSFSTASFLVICIVQWLDSQPDSEVKTMMVRALRCCMDELNPMENNPLPLFIRQSCHLVVDEMLSNEPVVDTLAYTVIVMSERKLPPIRTYQIPERQSLKCGWFHSQKQSWVSPPVLKMLDHCNRAGRQKYWIEVFMHNMLKNKTVDELLAAGEMILASALMDPARSLVALCQCLIDYLIPEVEDEHKVRYEPPHALPLARLVVNVLVLSEWVIAEGKRRAQDNDLISGESERKRRREDFVPTPYPESERAVIEELEQTVQFGIHKLAKKVAEGLLVPVISFISHFLVQLASQSPPENAPHREAWRSLVKKIPRDMLSNLAVLEPNSVSLSLFDVFCDVNDPKSRQERLQFVCHMRLHGAV</sequence>
<evidence type="ECO:0000256" key="1">
    <source>
        <dbReference type="ARBA" id="ARBA00004123"/>
    </source>
</evidence>
<evidence type="ECO:0000313" key="10">
    <source>
        <dbReference type="WBParaSite" id="MBELARI_LOCUS4892"/>
    </source>
</evidence>
<keyword evidence="6" id="KW-0804">Transcription</keyword>
<dbReference type="InterPro" id="IPR021429">
    <property type="entry name" value="Mediator_Med24"/>
</dbReference>
<dbReference type="GO" id="GO:0003712">
    <property type="term" value="F:transcription coregulator activity"/>
    <property type="evidence" value="ECO:0007669"/>
    <property type="project" value="TreeGrafter"/>
</dbReference>